<name>A0A1H9YVY1_9FIRM</name>
<dbReference type="OrthoDB" id="9809557at2"/>
<dbReference type="NCBIfam" id="TIGR02850">
    <property type="entry name" value="spore_sigG"/>
    <property type="match status" value="1"/>
</dbReference>
<dbReference type="InterPro" id="IPR007624">
    <property type="entry name" value="RNA_pol_sigma70_r3"/>
</dbReference>
<dbReference type="InterPro" id="IPR050239">
    <property type="entry name" value="Sigma-70_RNA_pol_init_factors"/>
</dbReference>
<dbReference type="InterPro" id="IPR007627">
    <property type="entry name" value="RNA_pol_sigma70_r2"/>
</dbReference>
<feature type="domain" description="RNA polymerase sigma-70" evidence="9">
    <location>
        <begin position="226"/>
        <end position="252"/>
    </location>
</feature>
<evidence type="ECO:0000256" key="6">
    <source>
        <dbReference type="ARBA" id="ARBA00023163"/>
    </source>
</evidence>
<evidence type="ECO:0000313" key="10">
    <source>
        <dbReference type="EMBL" id="SES73293.1"/>
    </source>
</evidence>
<dbReference type="PRINTS" id="PR00046">
    <property type="entry name" value="SIGMA70FCT"/>
</dbReference>
<comment type="function">
    <text evidence="7">Sigma factors are initiation factors that promote the attachment of RNA polymerase to specific initiation sites and are then released.</text>
</comment>
<dbReference type="AlphaFoldDB" id="A0A1H9YVY1"/>
<dbReference type="STRING" id="1120990.SAMN03080614_100546"/>
<keyword evidence="6 7" id="KW-0804">Transcription</keyword>
<keyword evidence="4 7" id="KW-0731">Sigma factor</keyword>
<evidence type="ECO:0000256" key="2">
    <source>
        <dbReference type="ARBA" id="ARBA00022969"/>
    </source>
</evidence>
<dbReference type="InterPro" id="IPR000943">
    <property type="entry name" value="RNA_pol_sigma70"/>
</dbReference>
<dbReference type="PANTHER" id="PTHR30603:SF17">
    <property type="entry name" value="RNA POLYMERASE SIGMA-G FACTOR"/>
    <property type="match status" value="1"/>
</dbReference>
<comment type="similarity">
    <text evidence="1 7">Belongs to the sigma-70 factor family.</text>
</comment>
<dbReference type="Proteomes" id="UP000243819">
    <property type="component" value="Unassembled WGS sequence"/>
</dbReference>
<protein>
    <recommendedName>
        <fullName evidence="7">RNA polymerase sigma factor</fullName>
    </recommendedName>
</protein>
<proteinExistence type="inferred from homology"/>
<dbReference type="PROSITE" id="PS00716">
    <property type="entry name" value="SIGMA70_2"/>
    <property type="match status" value="1"/>
</dbReference>
<keyword evidence="11" id="KW-1185">Reference proteome</keyword>
<dbReference type="SUPFAM" id="SSF88946">
    <property type="entry name" value="Sigma2 domain of RNA polymerase sigma factors"/>
    <property type="match status" value="1"/>
</dbReference>
<dbReference type="FunFam" id="1.20.120.1810:FF:000002">
    <property type="entry name" value="RNA polymerase sigma factor"/>
    <property type="match status" value="1"/>
</dbReference>
<dbReference type="InterPro" id="IPR013325">
    <property type="entry name" value="RNA_pol_sigma_r2"/>
</dbReference>
<evidence type="ECO:0000256" key="7">
    <source>
        <dbReference type="RuleBase" id="RU362124"/>
    </source>
</evidence>
<dbReference type="SUPFAM" id="SSF88659">
    <property type="entry name" value="Sigma3 and sigma4 domains of RNA polymerase sigma factors"/>
    <property type="match status" value="2"/>
</dbReference>
<dbReference type="Pfam" id="PF04539">
    <property type="entry name" value="Sigma70_r3"/>
    <property type="match status" value="1"/>
</dbReference>
<gene>
    <name evidence="10" type="ORF">SAMN03080614_100546</name>
</gene>
<dbReference type="RefSeq" id="WP_091348903.1">
    <property type="nucleotide sequence ID" value="NZ_FOIF01000005.1"/>
</dbReference>
<dbReference type="InterPro" id="IPR013324">
    <property type="entry name" value="RNA_pol_sigma_r3/r4-like"/>
</dbReference>
<dbReference type="InterPro" id="IPR007630">
    <property type="entry name" value="RNA_pol_sigma70_r4"/>
</dbReference>
<dbReference type="NCBIfam" id="NF004052">
    <property type="entry name" value="PRK05572.1"/>
    <property type="match status" value="1"/>
</dbReference>
<dbReference type="PANTHER" id="PTHR30603">
    <property type="entry name" value="RNA POLYMERASE SIGMA FACTOR RPO"/>
    <property type="match status" value="1"/>
</dbReference>
<evidence type="ECO:0000256" key="1">
    <source>
        <dbReference type="ARBA" id="ARBA00007788"/>
    </source>
</evidence>
<dbReference type="GO" id="GO:0030435">
    <property type="term" value="P:sporulation resulting in formation of a cellular spore"/>
    <property type="evidence" value="ECO:0007669"/>
    <property type="project" value="UniProtKB-KW"/>
</dbReference>
<evidence type="ECO:0000256" key="3">
    <source>
        <dbReference type="ARBA" id="ARBA00023015"/>
    </source>
</evidence>
<dbReference type="GO" id="GO:0003677">
    <property type="term" value="F:DNA binding"/>
    <property type="evidence" value="ECO:0007669"/>
    <property type="project" value="UniProtKB-KW"/>
</dbReference>
<dbReference type="CDD" id="cd06171">
    <property type="entry name" value="Sigma70_r4"/>
    <property type="match status" value="1"/>
</dbReference>
<organism evidence="10 11">
    <name type="scientific">Anaerobranca gottschalkii DSM 13577</name>
    <dbReference type="NCBI Taxonomy" id="1120990"/>
    <lineage>
        <taxon>Bacteria</taxon>
        <taxon>Bacillati</taxon>
        <taxon>Bacillota</taxon>
        <taxon>Clostridia</taxon>
        <taxon>Eubacteriales</taxon>
        <taxon>Proteinivoracaceae</taxon>
        <taxon>Anaerobranca</taxon>
    </lineage>
</organism>
<dbReference type="InterPro" id="IPR036388">
    <property type="entry name" value="WH-like_DNA-bd_sf"/>
</dbReference>
<dbReference type="PROSITE" id="PS00715">
    <property type="entry name" value="SIGMA70_1"/>
    <property type="match status" value="1"/>
</dbReference>
<dbReference type="GO" id="GO:0016987">
    <property type="term" value="F:sigma factor activity"/>
    <property type="evidence" value="ECO:0007669"/>
    <property type="project" value="UniProtKB-KW"/>
</dbReference>
<dbReference type="InterPro" id="IPR014284">
    <property type="entry name" value="RNA_pol_sigma-70_dom"/>
</dbReference>
<accession>A0A1H9YVY1</accession>
<dbReference type="Gene3D" id="1.10.10.10">
    <property type="entry name" value="Winged helix-like DNA-binding domain superfamily/Winged helix DNA-binding domain"/>
    <property type="match status" value="2"/>
</dbReference>
<evidence type="ECO:0000256" key="4">
    <source>
        <dbReference type="ARBA" id="ARBA00023082"/>
    </source>
</evidence>
<reference evidence="11" key="1">
    <citation type="submission" date="2016-10" db="EMBL/GenBank/DDBJ databases">
        <authorList>
            <person name="Varghese N."/>
            <person name="Submissions S."/>
        </authorList>
    </citation>
    <scope>NUCLEOTIDE SEQUENCE [LARGE SCALE GENOMIC DNA]</scope>
    <source>
        <strain evidence="11">DSM 13577</strain>
    </source>
</reference>
<feature type="domain" description="RNA polymerase sigma-70" evidence="8">
    <location>
        <begin position="65"/>
        <end position="78"/>
    </location>
</feature>
<dbReference type="Pfam" id="PF04542">
    <property type="entry name" value="Sigma70_r2"/>
    <property type="match status" value="1"/>
</dbReference>
<dbReference type="Pfam" id="PF04545">
    <property type="entry name" value="Sigma70_r4"/>
    <property type="match status" value="1"/>
</dbReference>
<evidence type="ECO:0000256" key="5">
    <source>
        <dbReference type="ARBA" id="ARBA00023125"/>
    </source>
</evidence>
<dbReference type="NCBIfam" id="NF006071">
    <property type="entry name" value="PRK08215.1"/>
    <property type="match status" value="1"/>
</dbReference>
<evidence type="ECO:0000313" key="11">
    <source>
        <dbReference type="Proteomes" id="UP000243819"/>
    </source>
</evidence>
<dbReference type="GO" id="GO:0006352">
    <property type="term" value="P:DNA-templated transcription initiation"/>
    <property type="evidence" value="ECO:0007669"/>
    <property type="project" value="InterPro"/>
</dbReference>
<keyword evidence="5 7" id="KW-0238">DNA-binding</keyword>
<evidence type="ECO:0000259" key="8">
    <source>
        <dbReference type="PROSITE" id="PS00715"/>
    </source>
</evidence>
<dbReference type="Gene3D" id="1.20.120.1810">
    <property type="match status" value="1"/>
</dbReference>
<dbReference type="PIRSF" id="PIRSF000770">
    <property type="entry name" value="RNA_pol_sigma-SigE/K"/>
    <property type="match status" value="1"/>
</dbReference>
<sequence>MINKVEICGVNTAKLPVLKNAEMKELFIRLQQGDQEAREKLVNGNLRLVLSVIQRFNNRGECVDDLFQVGCIGLIKAIDNFDLNQNVKFSTYAVPMIIGEIRRYLRDNNPIRVSRSLRDIAYKALQVRDGLINKLDREPTVAEIADELEINREEVVFALDAIQEPVSLFEPIYHDGGEPIFVMDQIRDNKEVDGNWIEEIAINEALTRLNEREKKILTLRFFEGKTQMEVAEEIGISQAQVSRLEKVALNHLKKYVRDE</sequence>
<dbReference type="InterPro" id="IPR014212">
    <property type="entry name" value="RNA_pol_sigma-G"/>
</dbReference>
<keyword evidence="3 7" id="KW-0805">Transcription regulation</keyword>
<evidence type="ECO:0000259" key="9">
    <source>
        <dbReference type="PROSITE" id="PS00716"/>
    </source>
</evidence>
<keyword evidence="2" id="KW-0749">Sporulation</keyword>
<dbReference type="NCBIfam" id="TIGR02980">
    <property type="entry name" value="SigBFG"/>
    <property type="match status" value="1"/>
</dbReference>
<dbReference type="EMBL" id="FOIF01000005">
    <property type="protein sequence ID" value="SES73293.1"/>
    <property type="molecule type" value="Genomic_DNA"/>
</dbReference>
<dbReference type="InterPro" id="IPR014322">
    <property type="entry name" value="RNA_pol_sigma-B/F/G"/>
</dbReference>
<dbReference type="NCBIfam" id="TIGR02937">
    <property type="entry name" value="sigma70-ECF"/>
    <property type="match status" value="1"/>
</dbReference>